<sequence>MVNKMVAKKDVKEMLDFLINDREMISKIKYNQWKEMHQTISNVTDIIEEELKDWHGSQKFVVKGVEILYKLRKQTDEFIKLCEERYKLNKGWKGTTGDCADAFDNYRKETIPLILTVSSHLESDNRLRLEIEEKLREHNYPVLS</sequence>
<proteinExistence type="predicted"/>
<dbReference type="EMBL" id="CP042905">
    <property type="protein sequence ID" value="QEE15449.1"/>
    <property type="molecule type" value="Genomic_DNA"/>
</dbReference>
<dbReference type="KEGG" id="psyt:DSAG12_01274"/>
<reference evidence="1 2" key="1">
    <citation type="journal article" date="2020" name="Nature">
        <title>Isolation of an archaeon at the prokaryote-eukaryote interface.</title>
        <authorList>
            <person name="Imachi H."/>
            <person name="Nobu M.K."/>
            <person name="Nakahara N."/>
            <person name="Morono Y."/>
            <person name="Ogawara M."/>
            <person name="Takaki Y."/>
            <person name="Takano Y."/>
            <person name="Uematsu K."/>
            <person name="Ikuta T."/>
            <person name="Ito M."/>
            <person name="Matsui Y."/>
            <person name="Miyazaki M."/>
            <person name="Murata K."/>
            <person name="Saito Y."/>
            <person name="Sakai S."/>
            <person name="Song C."/>
            <person name="Tasumi E."/>
            <person name="Yamanaka Y."/>
            <person name="Yamaguchi T."/>
            <person name="Kamagata Y."/>
            <person name="Tamaki H."/>
            <person name="Takai K."/>
        </authorList>
    </citation>
    <scope>NUCLEOTIDE SEQUENCE [LARGE SCALE GENOMIC DNA]</scope>
    <source>
        <strain evidence="1 2">MK-D1</strain>
    </source>
</reference>
<gene>
    <name evidence="1" type="ORF">DSAG12_01274</name>
</gene>
<dbReference type="AlphaFoldDB" id="A0A5B9D8I3"/>
<reference evidence="1 2" key="2">
    <citation type="journal article" date="2024" name="Int. J. Syst. Evol. Microbiol.">
        <title>Promethearchaeum syntrophicum gen. nov., sp. nov., an anaerobic, obligately syntrophic archaeon, the first isolate of the lineage 'Asgard' archaea, and proposal of the new archaeal phylum Promethearchaeota phyl. nov. and kingdom Promethearchaeati regn. nov.</title>
        <authorList>
            <person name="Imachi H."/>
            <person name="Nobu M.K."/>
            <person name="Kato S."/>
            <person name="Takaki Y."/>
            <person name="Miyazaki M."/>
            <person name="Miyata M."/>
            <person name="Ogawara M."/>
            <person name="Saito Y."/>
            <person name="Sakai S."/>
            <person name="Tahara Y.O."/>
            <person name="Takano Y."/>
            <person name="Tasumi E."/>
            <person name="Uematsu K."/>
            <person name="Yoshimura T."/>
            <person name="Itoh T."/>
            <person name="Ohkuma M."/>
            <person name="Takai K."/>
        </authorList>
    </citation>
    <scope>NUCLEOTIDE SEQUENCE [LARGE SCALE GENOMIC DNA]</scope>
    <source>
        <strain evidence="1 2">MK-D1</strain>
    </source>
</reference>
<keyword evidence="2" id="KW-1185">Reference proteome</keyword>
<dbReference type="GeneID" id="41329266"/>
<evidence type="ECO:0000313" key="2">
    <source>
        <dbReference type="Proteomes" id="UP000321408"/>
    </source>
</evidence>
<protein>
    <submittedName>
        <fullName evidence="1">Uncharacterized protein</fullName>
    </submittedName>
</protein>
<organism evidence="1 2">
    <name type="scientific">Promethearchaeum syntrophicum</name>
    <dbReference type="NCBI Taxonomy" id="2594042"/>
    <lineage>
        <taxon>Archaea</taxon>
        <taxon>Promethearchaeati</taxon>
        <taxon>Promethearchaeota</taxon>
        <taxon>Promethearchaeia</taxon>
        <taxon>Promethearchaeales</taxon>
        <taxon>Promethearchaeaceae</taxon>
        <taxon>Promethearchaeum</taxon>
    </lineage>
</organism>
<dbReference type="Proteomes" id="UP000321408">
    <property type="component" value="Chromosome"/>
</dbReference>
<evidence type="ECO:0000313" key="1">
    <source>
        <dbReference type="EMBL" id="QEE15449.1"/>
    </source>
</evidence>
<accession>A0A5B9D8I3</accession>
<name>A0A5B9D8I3_9ARCH</name>
<dbReference type="RefSeq" id="WP_147662357.1">
    <property type="nucleotide sequence ID" value="NZ_CP042905.2"/>
</dbReference>